<dbReference type="GO" id="GO:0004821">
    <property type="term" value="F:histidine-tRNA ligase activity"/>
    <property type="evidence" value="ECO:0007669"/>
    <property type="project" value="TreeGrafter"/>
</dbReference>
<evidence type="ECO:0000313" key="14">
    <source>
        <dbReference type="Proteomes" id="UP001154259"/>
    </source>
</evidence>
<dbReference type="GO" id="GO:0005737">
    <property type="term" value="C:cytoplasm"/>
    <property type="evidence" value="ECO:0007669"/>
    <property type="project" value="UniProtKB-SubCell"/>
</dbReference>
<dbReference type="PIRSF" id="PIRSF001549">
    <property type="entry name" value="His-tRNA_synth"/>
    <property type="match status" value="1"/>
</dbReference>
<evidence type="ECO:0000313" key="11">
    <source>
        <dbReference type="EMBL" id="CAI3947818.1"/>
    </source>
</evidence>
<keyword evidence="14" id="KW-1185">Reference proteome</keyword>
<sequence>MIDDPEMSNALLPIGFRDLLPPYAQNEDEIVQWMIDAFSDYGYERVSPPLLEFEQSLLLHAGSGIAEQTFRVMDPETHYMMGLRPDITPQIARIAATRLVNSPRPLRLSYAGPCVLVSGAKHSAARQILQAGIELIGIDSPQADAEIIIVTAEAMGVEDLLPPISIDLMMPQLANSIIQTENFDEQQTKLLMRALDRKDVAAVQQYGGSLAGILTTMLQAAGPADRAIEMLKGLDLPADSQQLLDRLFTVVQAVKTHNPLLQLTIDPVEFRGWDYHTGLCFSVYMSGISGEVGRGGRYLSNNGEPACGLTLRPDLLLPLINDDDCFQRERVFIPFGYTIEEVRGLRQDGYILLMGLTEEEDALTEARRLNCNYILQDKELKAVAD</sequence>
<evidence type="ECO:0000256" key="8">
    <source>
        <dbReference type="HAMAP-Rule" id="MF_00125"/>
    </source>
</evidence>
<dbReference type="InterPro" id="IPR045864">
    <property type="entry name" value="aa-tRNA-synth_II/BPL/LPL"/>
</dbReference>
<comment type="caution">
    <text evidence="11">The sequence shown here is derived from an EMBL/GenBank/DDBJ whole genome shotgun (WGS) entry which is preliminary data.</text>
</comment>
<dbReference type="EMBL" id="CAMXCS010000003">
    <property type="protein sequence ID" value="CAI3948304.1"/>
    <property type="molecule type" value="Genomic_DNA"/>
</dbReference>
<comment type="subcellular location">
    <subcellularLocation>
        <location evidence="1 8">Cytoplasm</location>
    </subcellularLocation>
</comment>
<evidence type="ECO:0000259" key="10">
    <source>
        <dbReference type="Pfam" id="PF13393"/>
    </source>
</evidence>
<dbReference type="GO" id="GO:0016757">
    <property type="term" value="F:glycosyltransferase activity"/>
    <property type="evidence" value="ECO:0007669"/>
    <property type="project" value="UniProtKB-KW"/>
</dbReference>
<keyword evidence="6 8" id="KW-0963">Cytoplasm</keyword>
<reference evidence="11" key="1">
    <citation type="submission" date="2022-10" db="EMBL/GenBank/DDBJ databases">
        <authorList>
            <person name="Botero Cardona J."/>
        </authorList>
    </citation>
    <scope>NUCLEOTIDE SEQUENCE</scope>
    <source>
        <strain evidence="11">LMG 31819</strain>
        <strain evidence="12">R-53529</strain>
    </source>
</reference>
<feature type="binding site" evidence="9">
    <location>
        <position position="134"/>
    </location>
    <ligand>
        <name>L-histidine</name>
        <dbReference type="ChEBI" id="CHEBI:57595"/>
    </ligand>
</feature>
<comment type="pathway">
    <text evidence="2 8">Amino-acid biosynthesis; L-histidine biosynthesis; L-histidine from 5-phospho-alpha-D-ribose 1-diphosphate: step 1/9.</text>
</comment>
<dbReference type="Gene3D" id="3.30.930.10">
    <property type="entry name" value="Bira Bifunctional Protein, Domain 2"/>
    <property type="match status" value="1"/>
</dbReference>
<keyword evidence="11" id="KW-0328">Glycosyltransferase</keyword>
<dbReference type="InterPro" id="IPR004516">
    <property type="entry name" value="HisRS/HisZ"/>
</dbReference>
<dbReference type="EMBL" id="CAMXCM010000004">
    <property type="protein sequence ID" value="CAI3947818.1"/>
    <property type="molecule type" value="Genomic_DNA"/>
</dbReference>
<keyword evidence="8" id="KW-0368">Histidine biosynthesis</keyword>
<dbReference type="GO" id="GO:0006427">
    <property type="term" value="P:histidyl-tRNA aminoacylation"/>
    <property type="evidence" value="ECO:0007669"/>
    <property type="project" value="TreeGrafter"/>
</dbReference>
<evidence type="ECO:0000313" key="12">
    <source>
        <dbReference type="EMBL" id="CAI3948304.1"/>
    </source>
</evidence>
<keyword evidence="8" id="KW-0028">Amino-acid biosynthesis</keyword>
<feature type="binding site" evidence="9">
    <location>
        <position position="130"/>
    </location>
    <ligand>
        <name>L-histidine</name>
        <dbReference type="ChEBI" id="CHEBI:57595"/>
    </ligand>
</feature>
<dbReference type="PANTHER" id="PTHR43707">
    <property type="entry name" value="HISTIDYL-TRNA SYNTHETASE"/>
    <property type="match status" value="1"/>
</dbReference>
<accession>A0A9W4TPP5</accession>
<dbReference type="AlphaFoldDB" id="A0A9W4TPP5"/>
<dbReference type="Proteomes" id="UP001154255">
    <property type="component" value="Unassembled WGS sequence"/>
</dbReference>
<evidence type="ECO:0000256" key="6">
    <source>
        <dbReference type="ARBA" id="ARBA00022490"/>
    </source>
</evidence>
<feature type="binding site" evidence="9">
    <location>
        <begin position="86"/>
        <end position="88"/>
    </location>
    <ligand>
        <name>L-histidine</name>
        <dbReference type="ChEBI" id="CHEBI:57595"/>
    </ligand>
</feature>
<feature type="domain" description="Class II Histidinyl-tRNA synthetase (HisRS)-like catalytic core" evidence="10">
    <location>
        <begin position="15"/>
        <end position="314"/>
    </location>
</feature>
<dbReference type="RefSeq" id="WP_271789973.1">
    <property type="nucleotide sequence ID" value="NZ_CAMXCM010000004.1"/>
</dbReference>
<evidence type="ECO:0000313" key="13">
    <source>
        <dbReference type="Proteomes" id="UP001154255"/>
    </source>
</evidence>
<dbReference type="PANTHER" id="PTHR43707:SF1">
    <property type="entry name" value="HISTIDINE--TRNA LIGASE, MITOCHONDRIAL-RELATED"/>
    <property type="match status" value="1"/>
</dbReference>
<organism evidence="11 13">
    <name type="scientific">Commensalibacter communis</name>
    <dbReference type="NCBI Taxonomy" id="2972786"/>
    <lineage>
        <taxon>Bacteria</taxon>
        <taxon>Pseudomonadati</taxon>
        <taxon>Pseudomonadota</taxon>
        <taxon>Alphaproteobacteria</taxon>
        <taxon>Acetobacterales</taxon>
        <taxon>Acetobacteraceae</taxon>
    </lineage>
</organism>
<keyword evidence="11" id="KW-0808">Transferase</keyword>
<comment type="subunit">
    <text evidence="4 8">Heteromultimer composed of HisG and HisZ subunits.</text>
</comment>
<evidence type="ECO:0000256" key="1">
    <source>
        <dbReference type="ARBA" id="ARBA00004496"/>
    </source>
</evidence>
<evidence type="ECO:0000256" key="2">
    <source>
        <dbReference type="ARBA" id="ARBA00004667"/>
    </source>
</evidence>
<dbReference type="HAMAP" id="MF_00125">
    <property type="entry name" value="HisZ"/>
    <property type="match status" value="1"/>
</dbReference>
<protein>
    <recommendedName>
        <fullName evidence="5 8">ATP phosphoribosyltransferase regulatory subunit</fullName>
    </recommendedName>
</protein>
<comment type="function">
    <text evidence="7 8">Required for the first step of histidine biosynthesis. May allow the feedback regulation of ATP phosphoribosyltransferase activity by histidine.</text>
</comment>
<dbReference type="InterPro" id="IPR004517">
    <property type="entry name" value="HisZ"/>
</dbReference>
<comment type="similarity">
    <text evidence="3 8">Belongs to the class-II aminoacyl-tRNA synthetase family. HisZ subfamily.</text>
</comment>
<comment type="miscellaneous">
    <text evidence="8">This function is generally fulfilled by the C-terminal part of HisG, which is missing in some bacteria such as this one.</text>
</comment>
<evidence type="ECO:0000256" key="7">
    <source>
        <dbReference type="ARBA" id="ARBA00025246"/>
    </source>
</evidence>
<evidence type="ECO:0000256" key="3">
    <source>
        <dbReference type="ARBA" id="ARBA00005539"/>
    </source>
</evidence>
<gene>
    <name evidence="8" type="primary">hisZ</name>
    <name evidence="12" type="ORF">R53529_LOCUS1541</name>
    <name evidence="11" type="ORF">R53530_LOCUS1635</name>
</gene>
<dbReference type="GO" id="GO:0000105">
    <property type="term" value="P:L-histidine biosynthetic process"/>
    <property type="evidence" value="ECO:0007669"/>
    <property type="project" value="UniProtKB-UniRule"/>
</dbReference>
<proteinExistence type="inferred from homology"/>
<feature type="binding site" evidence="9">
    <location>
        <position position="271"/>
    </location>
    <ligand>
        <name>L-histidine</name>
        <dbReference type="ChEBI" id="CHEBI:57595"/>
    </ligand>
</feature>
<evidence type="ECO:0000256" key="9">
    <source>
        <dbReference type="PIRSR" id="PIRSR001549-1"/>
    </source>
</evidence>
<evidence type="ECO:0000256" key="4">
    <source>
        <dbReference type="ARBA" id="ARBA00011496"/>
    </source>
</evidence>
<evidence type="ECO:0000256" key="5">
    <source>
        <dbReference type="ARBA" id="ARBA00020397"/>
    </source>
</evidence>
<dbReference type="Pfam" id="PF13393">
    <property type="entry name" value="tRNA-synt_His"/>
    <property type="match status" value="1"/>
</dbReference>
<dbReference type="Proteomes" id="UP001154259">
    <property type="component" value="Unassembled WGS sequence"/>
</dbReference>
<dbReference type="SUPFAM" id="SSF55681">
    <property type="entry name" value="Class II aaRS and biotin synthetases"/>
    <property type="match status" value="1"/>
</dbReference>
<dbReference type="InterPro" id="IPR041715">
    <property type="entry name" value="HisRS-like_core"/>
</dbReference>
<name>A0A9W4TPP5_9PROT</name>